<dbReference type="EMBL" id="LZLM01000002">
    <property type="protein sequence ID" value="OBJ90900.1"/>
    <property type="molecule type" value="Genomic_DNA"/>
</dbReference>
<accession>A0A1A3L0X5</accession>
<comment type="caution">
    <text evidence="4">The sequence shown here is derived from an EMBL/GenBank/DDBJ whole genome shotgun (WGS) entry which is preliminary data.</text>
</comment>
<proteinExistence type="predicted"/>
<dbReference type="Pfam" id="PF10708">
    <property type="entry name" value="DUF2510"/>
    <property type="match status" value="1"/>
</dbReference>
<gene>
    <name evidence="4" type="ORF">A5640_02065</name>
</gene>
<keyword evidence="2" id="KW-0812">Transmembrane</keyword>
<evidence type="ECO:0000256" key="2">
    <source>
        <dbReference type="SAM" id="Phobius"/>
    </source>
</evidence>
<organism evidence="4 5">
    <name type="scientific">Mycobacterium asiaticum</name>
    <dbReference type="NCBI Taxonomy" id="1790"/>
    <lineage>
        <taxon>Bacteria</taxon>
        <taxon>Bacillati</taxon>
        <taxon>Actinomycetota</taxon>
        <taxon>Actinomycetes</taxon>
        <taxon>Mycobacteriales</taxon>
        <taxon>Mycobacteriaceae</taxon>
        <taxon>Mycobacterium</taxon>
    </lineage>
</organism>
<name>A0A1A3L0X5_MYCAS</name>
<feature type="transmembrane region" description="Helical" evidence="2">
    <location>
        <begin position="80"/>
        <end position="100"/>
    </location>
</feature>
<evidence type="ECO:0000256" key="1">
    <source>
        <dbReference type="SAM" id="MobiDB-lite"/>
    </source>
</evidence>
<dbReference type="Proteomes" id="UP000093925">
    <property type="component" value="Unassembled WGS sequence"/>
</dbReference>
<dbReference type="AlphaFoldDB" id="A0A1A3L0X5"/>
<dbReference type="InterPro" id="IPR018929">
    <property type="entry name" value="DUF2510"/>
</dbReference>
<sequence>MGGADSDPTEYVPPPTVEAPQLAWSQTDGVDQTYPTDLTGSEYPSGPPAGWYPDPGGTYMQRYWDGAQWTEVMSPGRKPMPWWLVAGVILIAVFVVLELFF</sequence>
<protein>
    <recommendedName>
        <fullName evidence="3">DUF2510 domain-containing protein</fullName>
    </recommendedName>
</protein>
<evidence type="ECO:0000313" key="5">
    <source>
        <dbReference type="Proteomes" id="UP000093925"/>
    </source>
</evidence>
<dbReference type="RefSeq" id="WP_065137757.1">
    <property type="nucleotide sequence ID" value="NZ_LZLM01000002.1"/>
</dbReference>
<keyword evidence="2" id="KW-0472">Membrane</keyword>
<feature type="domain" description="DUF2510" evidence="3">
    <location>
        <begin position="49"/>
        <end position="81"/>
    </location>
</feature>
<reference evidence="4 5" key="1">
    <citation type="submission" date="2016-06" db="EMBL/GenBank/DDBJ databases">
        <authorList>
            <person name="Kjaerup R.B."/>
            <person name="Dalgaard T.S."/>
            <person name="Juul-Madsen H.R."/>
        </authorList>
    </citation>
    <scope>NUCLEOTIDE SEQUENCE [LARGE SCALE GENOMIC DNA]</scope>
    <source>
        <strain evidence="4 5">1276495.2</strain>
    </source>
</reference>
<feature type="compositionally biased region" description="Polar residues" evidence="1">
    <location>
        <begin position="23"/>
        <end position="39"/>
    </location>
</feature>
<keyword evidence="2" id="KW-1133">Transmembrane helix</keyword>
<evidence type="ECO:0000313" key="4">
    <source>
        <dbReference type="EMBL" id="OBJ90900.1"/>
    </source>
</evidence>
<feature type="region of interest" description="Disordered" evidence="1">
    <location>
        <begin position="1"/>
        <end position="50"/>
    </location>
</feature>
<evidence type="ECO:0000259" key="3">
    <source>
        <dbReference type="Pfam" id="PF10708"/>
    </source>
</evidence>